<dbReference type="GO" id="GO:0055085">
    <property type="term" value="P:transmembrane transport"/>
    <property type="evidence" value="ECO:0007669"/>
    <property type="project" value="InterPro"/>
</dbReference>
<keyword evidence="2 7" id="KW-0813">Transport</keyword>
<dbReference type="Gene3D" id="1.10.3720.10">
    <property type="entry name" value="MetI-like"/>
    <property type="match status" value="1"/>
</dbReference>
<dbReference type="GO" id="GO:0005886">
    <property type="term" value="C:plasma membrane"/>
    <property type="evidence" value="ECO:0007669"/>
    <property type="project" value="UniProtKB-SubCell"/>
</dbReference>
<keyword evidence="4 7" id="KW-0812">Transmembrane</keyword>
<protein>
    <submittedName>
        <fullName evidence="10">Carbohydrate ABC transporter membrane protein 2, CUT1 family</fullName>
    </submittedName>
</protein>
<gene>
    <name evidence="10" type="ORF">GA0070604_3037</name>
</gene>
<organism evidence="10 11">
    <name type="scientific">Micromonospora eburnea</name>
    <dbReference type="NCBI Taxonomy" id="227316"/>
    <lineage>
        <taxon>Bacteria</taxon>
        <taxon>Bacillati</taxon>
        <taxon>Actinomycetota</taxon>
        <taxon>Actinomycetes</taxon>
        <taxon>Micromonosporales</taxon>
        <taxon>Micromonosporaceae</taxon>
        <taxon>Micromonospora</taxon>
    </lineage>
</organism>
<evidence type="ECO:0000313" key="11">
    <source>
        <dbReference type="Proteomes" id="UP000199696"/>
    </source>
</evidence>
<dbReference type="PANTHER" id="PTHR43744:SF6">
    <property type="entry name" value="ABC TRANSPORTER PERMEASE PROTEIN YESQ-RELATED"/>
    <property type="match status" value="1"/>
</dbReference>
<feature type="domain" description="ABC transmembrane type-1" evidence="9">
    <location>
        <begin position="98"/>
        <end position="293"/>
    </location>
</feature>
<reference evidence="11" key="1">
    <citation type="submission" date="2016-06" db="EMBL/GenBank/DDBJ databases">
        <authorList>
            <person name="Varghese N."/>
            <person name="Submissions Spin"/>
        </authorList>
    </citation>
    <scope>NUCLEOTIDE SEQUENCE [LARGE SCALE GENOMIC DNA]</scope>
    <source>
        <strain evidence="11">DSM 44814</strain>
    </source>
</reference>
<feature type="transmembrane region" description="Helical" evidence="7">
    <location>
        <begin position="271"/>
        <end position="293"/>
    </location>
</feature>
<proteinExistence type="inferred from homology"/>
<evidence type="ECO:0000256" key="3">
    <source>
        <dbReference type="ARBA" id="ARBA00022475"/>
    </source>
</evidence>
<feature type="transmembrane region" description="Helical" evidence="7">
    <location>
        <begin position="169"/>
        <end position="192"/>
    </location>
</feature>
<accession>A0A1C6UKX4</accession>
<dbReference type="PROSITE" id="PS50928">
    <property type="entry name" value="ABC_TM1"/>
    <property type="match status" value="1"/>
</dbReference>
<dbReference type="EMBL" id="FMHY01000002">
    <property type="protein sequence ID" value="SCL54624.1"/>
    <property type="molecule type" value="Genomic_DNA"/>
</dbReference>
<dbReference type="Proteomes" id="UP000199696">
    <property type="component" value="Unassembled WGS sequence"/>
</dbReference>
<evidence type="ECO:0000256" key="7">
    <source>
        <dbReference type="RuleBase" id="RU363032"/>
    </source>
</evidence>
<keyword evidence="11" id="KW-1185">Reference proteome</keyword>
<name>A0A1C6UKX4_9ACTN</name>
<keyword evidence="6 7" id="KW-0472">Membrane</keyword>
<evidence type="ECO:0000313" key="10">
    <source>
        <dbReference type="EMBL" id="SCL54624.1"/>
    </source>
</evidence>
<evidence type="ECO:0000256" key="8">
    <source>
        <dbReference type="SAM" id="MobiDB-lite"/>
    </source>
</evidence>
<evidence type="ECO:0000256" key="6">
    <source>
        <dbReference type="ARBA" id="ARBA00023136"/>
    </source>
</evidence>
<dbReference type="CDD" id="cd06261">
    <property type="entry name" value="TM_PBP2"/>
    <property type="match status" value="1"/>
</dbReference>
<evidence type="ECO:0000256" key="5">
    <source>
        <dbReference type="ARBA" id="ARBA00022989"/>
    </source>
</evidence>
<sequence>MSARSEPGFASPAVANEGVTGTPLAPARRRPGTRQAVRLLILIAIVAVVLYPLVWMVGTSVKSPEEIVNNIGLLPERFTPGNYRQGWGNFDVAFGRFFLNSALVSLLTVVGNAVSCLLAAYAFARLRFRLRRVWFTVMIGTLLLPGHVLIVPQYILFRSLGLVGGDWPYLPLLIPHFLATEAFFVFLMVQFMRGIPRELDEAAKIDGASAFGVFRHVILPLSRPALVTTAIFSFIWTWNDFFRQLVYLSKLDDYTVPVALTLFIDSTSQSAVGPMFAMSVLSLLPVFLFFLAFQRLLVEGINTSGIKG</sequence>
<evidence type="ECO:0000256" key="1">
    <source>
        <dbReference type="ARBA" id="ARBA00004651"/>
    </source>
</evidence>
<comment type="subcellular location">
    <subcellularLocation>
        <location evidence="1 7">Cell membrane</location>
        <topology evidence="1 7">Multi-pass membrane protein</topology>
    </subcellularLocation>
</comment>
<dbReference type="STRING" id="227316.GA0070604_3037"/>
<feature type="transmembrane region" description="Helical" evidence="7">
    <location>
        <begin position="133"/>
        <end position="157"/>
    </location>
</feature>
<dbReference type="Pfam" id="PF00528">
    <property type="entry name" value="BPD_transp_1"/>
    <property type="match status" value="1"/>
</dbReference>
<feature type="transmembrane region" description="Helical" evidence="7">
    <location>
        <begin position="36"/>
        <end position="57"/>
    </location>
</feature>
<evidence type="ECO:0000256" key="2">
    <source>
        <dbReference type="ARBA" id="ARBA00022448"/>
    </source>
</evidence>
<evidence type="ECO:0000259" key="9">
    <source>
        <dbReference type="PROSITE" id="PS50928"/>
    </source>
</evidence>
<keyword evidence="3" id="KW-1003">Cell membrane</keyword>
<evidence type="ECO:0000256" key="4">
    <source>
        <dbReference type="ARBA" id="ARBA00022692"/>
    </source>
</evidence>
<feature type="transmembrane region" description="Helical" evidence="7">
    <location>
        <begin position="213"/>
        <end position="238"/>
    </location>
</feature>
<dbReference type="InterPro" id="IPR000515">
    <property type="entry name" value="MetI-like"/>
</dbReference>
<feature type="transmembrane region" description="Helical" evidence="7">
    <location>
        <begin position="97"/>
        <end position="121"/>
    </location>
</feature>
<dbReference type="AlphaFoldDB" id="A0A1C6UKX4"/>
<dbReference type="SUPFAM" id="SSF161098">
    <property type="entry name" value="MetI-like"/>
    <property type="match status" value="1"/>
</dbReference>
<dbReference type="InterPro" id="IPR035906">
    <property type="entry name" value="MetI-like_sf"/>
</dbReference>
<dbReference type="OrthoDB" id="148827at2"/>
<feature type="region of interest" description="Disordered" evidence="8">
    <location>
        <begin position="1"/>
        <end position="28"/>
    </location>
</feature>
<keyword evidence="5 7" id="KW-1133">Transmembrane helix</keyword>
<dbReference type="PANTHER" id="PTHR43744">
    <property type="entry name" value="ABC TRANSPORTER PERMEASE PROTEIN MG189-RELATED-RELATED"/>
    <property type="match status" value="1"/>
</dbReference>
<comment type="similarity">
    <text evidence="7">Belongs to the binding-protein-dependent transport system permease family.</text>
</comment>